<sequence length="84" mass="9137">MPDGACADVGGARRGEGCQPSLPTILSVIWLDGFVENRLQEICMEPLEEKRCDTRAPAPPHTGLLSRPPAPRGYIHGCRRVILS</sequence>
<accession>A0A4C1SUM9</accession>
<evidence type="ECO:0000313" key="1">
    <source>
        <dbReference type="EMBL" id="GBP04751.1"/>
    </source>
</evidence>
<organism evidence="1 2">
    <name type="scientific">Eumeta variegata</name>
    <name type="common">Bagworm moth</name>
    <name type="synonym">Eumeta japonica</name>
    <dbReference type="NCBI Taxonomy" id="151549"/>
    <lineage>
        <taxon>Eukaryota</taxon>
        <taxon>Metazoa</taxon>
        <taxon>Ecdysozoa</taxon>
        <taxon>Arthropoda</taxon>
        <taxon>Hexapoda</taxon>
        <taxon>Insecta</taxon>
        <taxon>Pterygota</taxon>
        <taxon>Neoptera</taxon>
        <taxon>Endopterygota</taxon>
        <taxon>Lepidoptera</taxon>
        <taxon>Glossata</taxon>
        <taxon>Ditrysia</taxon>
        <taxon>Tineoidea</taxon>
        <taxon>Psychidae</taxon>
        <taxon>Oiketicinae</taxon>
        <taxon>Eumeta</taxon>
    </lineage>
</organism>
<protein>
    <submittedName>
        <fullName evidence="1">Uncharacterized protein</fullName>
    </submittedName>
</protein>
<proteinExistence type="predicted"/>
<dbReference type="AlphaFoldDB" id="A0A4C1SUM9"/>
<reference evidence="1 2" key="1">
    <citation type="journal article" date="2019" name="Commun. Biol.">
        <title>The bagworm genome reveals a unique fibroin gene that provides high tensile strength.</title>
        <authorList>
            <person name="Kono N."/>
            <person name="Nakamura H."/>
            <person name="Ohtoshi R."/>
            <person name="Tomita M."/>
            <person name="Numata K."/>
            <person name="Arakawa K."/>
        </authorList>
    </citation>
    <scope>NUCLEOTIDE SEQUENCE [LARGE SCALE GENOMIC DNA]</scope>
</reference>
<name>A0A4C1SUM9_EUMVA</name>
<keyword evidence="2" id="KW-1185">Reference proteome</keyword>
<evidence type="ECO:0000313" key="2">
    <source>
        <dbReference type="Proteomes" id="UP000299102"/>
    </source>
</evidence>
<dbReference type="Proteomes" id="UP000299102">
    <property type="component" value="Unassembled WGS sequence"/>
</dbReference>
<dbReference type="EMBL" id="BGZK01000015">
    <property type="protein sequence ID" value="GBP04751.1"/>
    <property type="molecule type" value="Genomic_DNA"/>
</dbReference>
<gene>
    <name evidence="1" type="ORF">EVAR_3695_1</name>
</gene>
<comment type="caution">
    <text evidence="1">The sequence shown here is derived from an EMBL/GenBank/DDBJ whole genome shotgun (WGS) entry which is preliminary data.</text>
</comment>